<organism evidence="1 2">
    <name type="scientific">Kwoniella heveanensis BCC8398</name>
    <dbReference type="NCBI Taxonomy" id="1296120"/>
    <lineage>
        <taxon>Eukaryota</taxon>
        <taxon>Fungi</taxon>
        <taxon>Dikarya</taxon>
        <taxon>Basidiomycota</taxon>
        <taxon>Agaricomycotina</taxon>
        <taxon>Tremellomycetes</taxon>
        <taxon>Tremellales</taxon>
        <taxon>Cryptococcaceae</taxon>
        <taxon>Kwoniella</taxon>
    </lineage>
</organism>
<evidence type="ECO:0000313" key="2">
    <source>
        <dbReference type="Proteomes" id="UP000092666"/>
    </source>
</evidence>
<gene>
    <name evidence="1" type="ORF">I316_00488</name>
</gene>
<dbReference type="Proteomes" id="UP000092666">
    <property type="component" value="Unassembled WGS sequence"/>
</dbReference>
<reference evidence="2" key="2">
    <citation type="submission" date="2013-12" db="EMBL/GenBank/DDBJ databases">
        <title>Evolution of pathogenesis and genome organization in the Tremellales.</title>
        <authorList>
            <person name="Cuomo C."/>
            <person name="Litvintseva A."/>
            <person name="Heitman J."/>
            <person name="Chen Y."/>
            <person name="Sun S."/>
            <person name="Springer D."/>
            <person name="Dromer F."/>
            <person name="Young S."/>
            <person name="Zeng Q."/>
            <person name="Chapman S."/>
            <person name="Gujja S."/>
            <person name="Saif S."/>
            <person name="Birren B."/>
        </authorList>
    </citation>
    <scope>NUCLEOTIDE SEQUENCE [LARGE SCALE GENOMIC DNA]</scope>
    <source>
        <strain evidence="2">BCC8398</strain>
    </source>
</reference>
<accession>A0A1B9H292</accession>
<proteinExistence type="predicted"/>
<keyword evidence="2" id="KW-1185">Reference proteome</keyword>
<sequence>MTLLSELNYADSVQKDVETGKDLQCWTVDGSQKGSLNYSRVGDSETARVTIPTEILIDNTASPPTMTLADSSECPVTNPQFIASLQEAMSQGETSFVPATADLPCPFSSGYRYIFSSACERLSGMGDIESVCWTAARPTDNPLGDPMSRFGGTIVPITYTMSRPVTFELAPEGEERPKQEFAGPLIRSGTRHDYSNHKVFSKRAHARVWGDDTNDENPRLEVYARHMNFLQGCFDSVDESSTASEITVCSQTGDMKRGWINSCFNQRNPSLRDLSGVLEETKLLDLPTGGLKAMFDEYQSFRNRQNKDNQGRPDLDGESLWRPVSLITRVKPDPVFMPDGGSWVEG</sequence>
<dbReference type="AlphaFoldDB" id="A0A1B9H292"/>
<evidence type="ECO:0000313" key="1">
    <source>
        <dbReference type="EMBL" id="OCF37367.1"/>
    </source>
</evidence>
<name>A0A1B9H292_9TREE</name>
<reference evidence="1 2" key="1">
    <citation type="submission" date="2013-07" db="EMBL/GenBank/DDBJ databases">
        <title>The Genome Sequence of Cryptococcus heveanensis BCC8398.</title>
        <authorList>
            <consortium name="The Broad Institute Genome Sequencing Platform"/>
            <person name="Cuomo C."/>
            <person name="Litvintseva A."/>
            <person name="Chen Y."/>
            <person name="Heitman J."/>
            <person name="Sun S."/>
            <person name="Springer D."/>
            <person name="Dromer F."/>
            <person name="Young S.K."/>
            <person name="Zeng Q."/>
            <person name="Gargeya S."/>
            <person name="Fitzgerald M."/>
            <person name="Abouelleil A."/>
            <person name="Alvarado L."/>
            <person name="Berlin A.M."/>
            <person name="Chapman S.B."/>
            <person name="Dewar J."/>
            <person name="Goldberg J."/>
            <person name="Griggs A."/>
            <person name="Gujja S."/>
            <person name="Hansen M."/>
            <person name="Howarth C."/>
            <person name="Imamovic A."/>
            <person name="Larimer J."/>
            <person name="McCowan C."/>
            <person name="Murphy C."/>
            <person name="Pearson M."/>
            <person name="Priest M."/>
            <person name="Roberts A."/>
            <person name="Saif S."/>
            <person name="Shea T."/>
            <person name="Sykes S."/>
            <person name="Wortman J."/>
            <person name="Nusbaum C."/>
            <person name="Birren B."/>
        </authorList>
    </citation>
    <scope>NUCLEOTIDE SEQUENCE [LARGE SCALE GENOMIC DNA]</scope>
    <source>
        <strain evidence="1 2">BCC8398</strain>
    </source>
</reference>
<dbReference type="EMBL" id="KV700122">
    <property type="protein sequence ID" value="OCF37367.1"/>
    <property type="molecule type" value="Genomic_DNA"/>
</dbReference>
<protein>
    <submittedName>
        <fullName evidence="1">Uncharacterized protein</fullName>
    </submittedName>
</protein>